<protein>
    <submittedName>
        <fullName evidence="3">Uncharacterized protein</fullName>
    </submittedName>
</protein>
<dbReference type="WBParaSite" id="maker-E.canG7_contigs_3223-snap-gene-0.7-mRNA-1">
    <property type="protein sequence ID" value="maker-E.canG7_contigs_3223-snap-gene-0.7-mRNA-1"/>
    <property type="gene ID" value="EcG7_09180"/>
</dbReference>
<keyword evidence="2" id="KW-1185">Reference proteome</keyword>
<accession>A0A915EVX1</accession>
<reference evidence="3" key="1">
    <citation type="submission" date="2022-11" db="UniProtKB">
        <authorList>
            <consortium name="WormBaseParasite"/>
        </authorList>
    </citation>
    <scope>IDENTIFICATION</scope>
</reference>
<organism evidence="2 3">
    <name type="scientific">Echinococcus canadensis</name>
    <dbReference type="NCBI Taxonomy" id="519352"/>
    <lineage>
        <taxon>Eukaryota</taxon>
        <taxon>Metazoa</taxon>
        <taxon>Spiralia</taxon>
        <taxon>Lophotrochozoa</taxon>
        <taxon>Platyhelminthes</taxon>
        <taxon>Cestoda</taxon>
        <taxon>Eucestoda</taxon>
        <taxon>Cyclophyllidea</taxon>
        <taxon>Taeniidae</taxon>
        <taxon>Echinococcus</taxon>
        <taxon>Echinococcus canadensis group</taxon>
    </lineage>
</organism>
<evidence type="ECO:0000256" key="1">
    <source>
        <dbReference type="SAM" id="MobiDB-lite"/>
    </source>
</evidence>
<evidence type="ECO:0000313" key="2">
    <source>
        <dbReference type="Proteomes" id="UP000887562"/>
    </source>
</evidence>
<dbReference type="Proteomes" id="UP000887562">
    <property type="component" value="Unplaced"/>
</dbReference>
<dbReference type="AlphaFoldDB" id="A0A915EVX1"/>
<proteinExistence type="predicted"/>
<sequence length="114" mass="12565">MHEQRSAKSPPPSSNGESEVLRGARTSGSCATCVHVSRSTTCNHFYGGMRGDVTPCPLLLCLTPSRLALSHLSCLARFVCVNTHKATKCITRGKQTRCWVKDNFLVVSHHLRNR</sequence>
<name>A0A915EVX1_9CEST</name>
<evidence type="ECO:0000313" key="3">
    <source>
        <dbReference type="WBParaSite" id="maker-E.canG7_contigs_3223-snap-gene-0.7-mRNA-1"/>
    </source>
</evidence>
<feature type="region of interest" description="Disordered" evidence="1">
    <location>
        <begin position="1"/>
        <end position="23"/>
    </location>
</feature>